<evidence type="ECO:0000256" key="16">
    <source>
        <dbReference type="SAM" id="MobiDB-lite"/>
    </source>
</evidence>
<evidence type="ECO:0000256" key="1">
    <source>
        <dbReference type="ARBA" id="ARBA00004141"/>
    </source>
</evidence>
<evidence type="ECO:0000256" key="14">
    <source>
        <dbReference type="ARBA" id="ARBA00023303"/>
    </source>
</evidence>
<dbReference type="InterPro" id="IPR001873">
    <property type="entry name" value="ENaC"/>
</dbReference>
<evidence type="ECO:0000256" key="2">
    <source>
        <dbReference type="ARBA" id="ARBA00007193"/>
    </source>
</evidence>
<comment type="subunit">
    <text evidence="3">Homodimer.</text>
</comment>
<evidence type="ECO:0000256" key="6">
    <source>
        <dbReference type="ARBA" id="ARBA00022692"/>
    </source>
</evidence>
<keyword evidence="9" id="KW-0915">Sodium</keyword>
<comment type="subcellular location">
    <subcellularLocation>
        <location evidence="1">Membrane</location>
        <topology evidence="1">Multi-pass membrane protein</topology>
    </subcellularLocation>
</comment>
<dbReference type="Gene3D" id="3.90.1150.10">
    <property type="entry name" value="Aspartate Aminotransferase, domain 1"/>
    <property type="match status" value="1"/>
</dbReference>
<keyword evidence="4 15" id="KW-0813">Transport</keyword>
<keyword evidence="7" id="KW-0456">Lyase</keyword>
<sequence>MCTLALKFQELLVNDSRFELTIPATLGLVCFRLKADNDSNKKLVNFINDSHRIHLVGANLKGQFVLRFSISSQLTTDDDVKFAWSVICDMADKVMTSHIIQRFAHITTTEARRAANPKKEINFVDATAPFVTTKVLNGPQYTAKIVVQLGQTFRIQVMKGSLGHAGAIPTLISIKMTTKELTFPAVTFCSTNPYMASKIFKSERVKQLMHIIEKNAESIKEDMPIDSTNVANRLKRQVEQATTQSSGIVDAYMDENCYDVSDLDMWTSNSSPTTTASTHLPNESSKTTRPSPLAETNSLTSGQSVSPFFVSSSKFNSVRPLVSDIDPSTAKNNEAGGQEYDYDDGGNCTADSLDTTSDRITKNARRSESQKNWSNLIHNIYLVENFIL</sequence>
<dbReference type="GO" id="GO:0016020">
    <property type="term" value="C:membrane"/>
    <property type="evidence" value="ECO:0007669"/>
    <property type="project" value="UniProtKB-SubCell"/>
</dbReference>
<dbReference type="InterPro" id="IPR015424">
    <property type="entry name" value="PyrdxlP-dep_Trfase"/>
</dbReference>
<dbReference type="GO" id="GO:0005737">
    <property type="term" value="C:cytoplasm"/>
    <property type="evidence" value="ECO:0007669"/>
    <property type="project" value="TreeGrafter"/>
</dbReference>
<keyword evidence="13 15" id="KW-0739">Sodium transport</keyword>
<accession>A0A915KK87</accession>
<evidence type="ECO:0000256" key="10">
    <source>
        <dbReference type="ARBA" id="ARBA00023065"/>
    </source>
</evidence>
<feature type="region of interest" description="Disordered" evidence="16">
    <location>
        <begin position="269"/>
        <end position="300"/>
    </location>
</feature>
<evidence type="ECO:0000256" key="13">
    <source>
        <dbReference type="ARBA" id="ARBA00023201"/>
    </source>
</evidence>
<dbReference type="AlphaFoldDB" id="A0A915KK87"/>
<keyword evidence="11" id="KW-0472">Membrane</keyword>
<reference evidence="18" key="1">
    <citation type="submission" date="2022-11" db="UniProtKB">
        <authorList>
            <consortium name="WormBaseParasite"/>
        </authorList>
    </citation>
    <scope>IDENTIFICATION</scope>
</reference>
<dbReference type="PANTHER" id="PTHR11999">
    <property type="entry name" value="GROUP II PYRIDOXAL-5-PHOSPHATE DECARBOXYLASE"/>
    <property type="match status" value="1"/>
</dbReference>
<keyword evidence="6 15" id="KW-0812">Transmembrane</keyword>
<dbReference type="Pfam" id="PF00858">
    <property type="entry name" value="ASC"/>
    <property type="match status" value="1"/>
</dbReference>
<keyword evidence="8" id="KW-1133">Transmembrane helix</keyword>
<evidence type="ECO:0000313" key="18">
    <source>
        <dbReference type="WBParaSite" id="nRc.2.0.1.t38842-RA"/>
    </source>
</evidence>
<dbReference type="WBParaSite" id="nRc.2.0.1.t38842-RA">
    <property type="protein sequence ID" value="nRc.2.0.1.t38842-RA"/>
    <property type="gene ID" value="nRc.2.0.1.g38842"/>
</dbReference>
<evidence type="ECO:0000256" key="15">
    <source>
        <dbReference type="RuleBase" id="RU000679"/>
    </source>
</evidence>
<keyword evidence="7" id="KW-0210">Decarboxylase</keyword>
<keyword evidence="10 15" id="KW-0406">Ion transport</keyword>
<evidence type="ECO:0000256" key="7">
    <source>
        <dbReference type="ARBA" id="ARBA00022793"/>
    </source>
</evidence>
<dbReference type="PANTHER" id="PTHR11999:SF167">
    <property type="entry name" value="AROMATIC-L-AMINO-ACID DECARBOXYLASE"/>
    <property type="match status" value="1"/>
</dbReference>
<evidence type="ECO:0000256" key="3">
    <source>
        <dbReference type="ARBA" id="ARBA00011738"/>
    </source>
</evidence>
<protein>
    <submittedName>
        <fullName evidence="18">Uncharacterized protein</fullName>
    </submittedName>
</protein>
<keyword evidence="12" id="KW-0325">Glycoprotein</keyword>
<evidence type="ECO:0000313" key="17">
    <source>
        <dbReference type="Proteomes" id="UP000887565"/>
    </source>
</evidence>
<evidence type="ECO:0000256" key="11">
    <source>
        <dbReference type="ARBA" id="ARBA00023136"/>
    </source>
</evidence>
<dbReference type="SUPFAM" id="SSF53383">
    <property type="entry name" value="PLP-dependent transferases"/>
    <property type="match status" value="1"/>
</dbReference>
<feature type="compositionally biased region" description="Polar residues" evidence="16">
    <location>
        <begin position="279"/>
        <end position="300"/>
    </location>
</feature>
<evidence type="ECO:0000256" key="8">
    <source>
        <dbReference type="ARBA" id="ARBA00022989"/>
    </source>
</evidence>
<evidence type="ECO:0000256" key="4">
    <source>
        <dbReference type="ARBA" id="ARBA00022448"/>
    </source>
</evidence>
<name>A0A915KK87_ROMCU</name>
<dbReference type="InterPro" id="IPR010977">
    <property type="entry name" value="Aromatic_deC"/>
</dbReference>
<organism evidence="17 18">
    <name type="scientific">Romanomermis culicivorax</name>
    <name type="common">Nematode worm</name>
    <dbReference type="NCBI Taxonomy" id="13658"/>
    <lineage>
        <taxon>Eukaryota</taxon>
        <taxon>Metazoa</taxon>
        <taxon>Ecdysozoa</taxon>
        <taxon>Nematoda</taxon>
        <taxon>Enoplea</taxon>
        <taxon>Dorylaimia</taxon>
        <taxon>Mermithida</taxon>
        <taxon>Mermithoidea</taxon>
        <taxon>Mermithidae</taxon>
        <taxon>Romanomermis</taxon>
    </lineage>
</organism>
<dbReference type="GO" id="GO:0016831">
    <property type="term" value="F:carboxy-lyase activity"/>
    <property type="evidence" value="ECO:0007669"/>
    <property type="project" value="UniProtKB-KW"/>
</dbReference>
<evidence type="ECO:0000256" key="9">
    <source>
        <dbReference type="ARBA" id="ARBA00023053"/>
    </source>
</evidence>
<keyword evidence="14 15" id="KW-0407">Ion channel</keyword>
<comment type="similarity">
    <text evidence="2 15">Belongs to the amiloride-sensitive sodium channel (TC 1.A.6) family.</text>
</comment>
<dbReference type="GO" id="GO:0005272">
    <property type="term" value="F:sodium channel activity"/>
    <property type="evidence" value="ECO:0007669"/>
    <property type="project" value="UniProtKB-KW"/>
</dbReference>
<keyword evidence="5 15" id="KW-0894">Sodium channel</keyword>
<evidence type="ECO:0000256" key="12">
    <source>
        <dbReference type="ARBA" id="ARBA00023180"/>
    </source>
</evidence>
<proteinExistence type="inferred from homology"/>
<dbReference type="InterPro" id="IPR015422">
    <property type="entry name" value="PyrdxlP-dep_Trfase_small"/>
</dbReference>
<dbReference type="Proteomes" id="UP000887565">
    <property type="component" value="Unplaced"/>
</dbReference>
<feature type="compositionally biased region" description="Low complexity" evidence="16">
    <location>
        <begin position="269"/>
        <end position="278"/>
    </location>
</feature>
<feature type="region of interest" description="Disordered" evidence="16">
    <location>
        <begin position="320"/>
        <end position="345"/>
    </location>
</feature>
<evidence type="ECO:0000256" key="5">
    <source>
        <dbReference type="ARBA" id="ARBA00022461"/>
    </source>
</evidence>
<keyword evidence="17" id="KW-1185">Reference proteome</keyword>